<evidence type="ECO:0000256" key="3">
    <source>
        <dbReference type="ARBA" id="ARBA00022552"/>
    </source>
</evidence>
<dbReference type="CDD" id="cd11372">
    <property type="entry name" value="RNase_PH_RRP46"/>
    <property type="match status" value="1"/>
</dbReference>
<keyword evidence="5" id="KW-0539">Nucleus</keyword>
<comment type="similarity">
    <text evidence="2">Belongs to the RNase PH family.</text>
</comment>
<accession>A0A3N4IDP0</accession>
<reference evidence="7 8" key="1">
    <citation type="journal article" date="2018" name="Nat. Ecol. Evol.">
        <title>Pezizomycetes genomes reveal the molecular basis of ectomycorrhizal truffle lifestyle.</title>
        <authorList>
            <person name="Murat C."/>
            <person name="Payen T."/>
            <person name="Noel B."/>
            <person name="Kuo A."/>
            <person name="Morin E."/>
            <person name="Chen J."/>
            <person name="Kohler A."/>
            <person name="Krizsan K."/>
            <person name="Balestrini R."/>
            <person name="Da Silva C."/>
            <person name="Montanini B."/>
            <person name="Hainaut M."/>
            <person name="Levati E."/>
            <person name="Barry K.W."/>
            <person name="Belfiori B."/>
            <person name="Cichocki N."/>
            <person name="Clum A."/>
            <person name="Dockter R.B."/>
            <person name="Fauchery L."/>
            <person name="Guy J."/>
            <person name="Iotti M."/>
            <person name="Le Tacon F."/>
            <person name="Lindquist E.A."/>
            <person name="Lipzen A."/>
            <person name="Malagnac F."/>
            <person name="Mello A."/>
            <person name="Molinier V."/>
            <person name="Miyauchi S."/>
            <person name="Poulain J."/>
            <person name="Riccioni C."/>
            <person name="Rubini A."/>
            <person name="Sitrit Y."/>
            <person name="Splivallo R."/>
            <person name="Traeger S."/>
            <person name="Wang M."/>
            <person name="Zifcakova L."/>
            <person name="Wipf D."/>
            <person name="Zambonelli A."/>
            <person name="Paolocci F."/>
            <person name="Nowrousian M."/>
            <person name="Ottonello S."/>
            <person name="Baldrian P."/>
            <person name="Spatafora J.W."/>
            <person name="Henrissat B."/>
            <person name="Nagy L.G."/>
            <person name="Aury J.M."/>
            <person name="Wincker P."/>
            <person name="Grigoriev I.V."/>
            <person name="Bonfante P."/>
            <person name="Martin F.M."/>
        </authorList>
    </citation>
    <scope>NUCLEOTIDE SEQUENCE [LARGE SCALE GENOMIC DNA]</scope>
    <source>
        <strain evidence="7 8">RN42</strain>
    </source>
</reference>
<evidence type="ECO:0000256" key="5">
    <source>
        <dbReference type="ARBA" id="ARBA00023242"/>
    </source>
</evidence>
<dbReference type="GO" id="GO:0071051">
    <property type="term" value="P:poly(A)-dependent snoRNA 3'-end processing"/>
    <property type="evidence" value="ECO:0007669"/>
    <property type="project" value="TreeGrafter"/>
</dbReference>
<dbReference type="GO" id="GO:0034475">
    <property type="term" value="P:U4 snRNA 3'-end processing"/>
    <property type="evidence" value="ECO:0007669"/>
    <property type="project" value="TreeGrafter"/>
</dbReference>
<keyword evidence="4" id="KW-0271">Exosome</keyword>
<dbReference type="GO" id="GO:0016075">
    <property type="term" value="P:rRNA catabolic process"/>
    <property type="evidence" value="ECO:0007669"/>
    <property type="project" value="TreeGrafter"/>
</dbReference>
<gene>
    <name evidence="7" type="ORF">BJ508DRAFT_413976</name>
</gene>
<dbReference type="GO" id="GO:0000177">
    <property type="term" value="C:cytoplasmic exosome (RNase complex)"/>
    <property type="evidence" value="ECO:0007669"/>
    <property type="project" value="TreeGrafter"/>
</dbReference>
<comment type="subcellular location">
    <subcellularLocation>
        <location evidence="1">Nucleus</location>
    </subcellularLocation>
</comment>
<evidence type="ECO:0000259" key="6">
    <source>
        <dbReference type="Pfam" id="PF01138"/>
    </source>
</evidence>
<sequence length="223" mass="24431">MAKTEEQPTITLNPLARSDGSAQWQFRRTNVIAGVNGPMDPARIRDELPSEAYIEVVVRPAVGVTSTAEKYLEERIKQALKPIIIRTLHPRKLIQIIVQIVEVPDGITATALLPTLINTATLALLAAGTPLSTTLFSTSVVQLPDGALICEPTATDVVQAQSVYGLGFENGGNLSFVESSGDFDEGDWEKVVEAAREFTEQNVEKWIRSAVTAKLEKDFNWRK</sequence>
<dbReference type="GO" id="GO:0005730">
    <property type="term" value="C:nucleolus"/>
    <property type="evidence" value="ECO:0007669"/>
    <property type="project" value="TreeGrafter"/>
</dbReference>
<dbReference type="AlphaFoldDB" id="A0A3N4IDP0"/>
<dbReference type="PANTHER" id="PTHR11953:SF1">
    <property type="entry name" value="EXOSOME COMPLEX COMPONENT RRP46"/>
    <property type="match status" value="1"/>
</dbReference>
<dbReference type="GO" id="GO:0006364">
    <property type="term" value="P:rRNA processing"/>
    <property type="evidence" value="ECO:0007669"/>
    <property type="project" value="UniProtKB-KW"/>
</dbReference>
<dbReference type="SUPFAM" id="SSF54211">
    <property type="entry name" value="Ribosomal protein S5 domain 2-like"/>
    <property type="match status" value="1"/>
</dbReference>
<dbReference type="EMBL" id="ML119669">
    <property type="protein sequence ID" value="RPA82818.1"/>
    <property type="molecule type" value="Genomic_DNA"/>
</dbReference>
<keyword evidence="8" id="KW-1185">Reference proteome</keyword>
<organism evidence="7 8">
    <name type="scientific">Ascobolus immersus RN42</name>
    <dbReference type="NCBI Taxonomy" id="1160509"/>
    <lineage>
        <taxon>Eukaryota</taxon>
        <taxon>Fungi</taxon>
        <taxon>Dikarya</taxon>
        <taxon>Ascomycota</taxon>
        <taxon>Pezizomycotina</taxon>
        <taxon>Pezizomycetes</taxon>
        <taxon>Pezizales</taxon>
        <taxon>Ascobolaceae</taxon>
        <taxon>Ascobolus</taxon>
    </lineage>
</organism>
<dbReference type="InterPro" id="IPR027408">
    <property type="entry name" value="PNPase/RNase_PH_dom_sf"/>
</dbReference>
<feature type="domain" description="Exoribonuclease phosphorolytic" evidence="6">
    <location>
        <begin position="9"/>
        <end position="130"/>
    </location>
</feature>
<protein>
    <recommendedName>
        <fullName evidence="6">Exoribonuclease phosphorolytic domain-containing protein</fullName>
    </recommendedName>
</protein>
<evidence type="ECO:0000256" key="4">
    <source>
        <dbReference type="ARBA" id="ARBA00022835"/>
    </source>
</evidence>
<dbReference type="GO" id="GO:0000176">
    <property type="term" value="C:nuclear exosome (RNase complex)"/>
    <property type="evidence" value="ECO:0007669"/>
    <property type="project" value="UniProtKB-ARBA"/>
</dbReference>
<evidence type="ECO:0000256" key="2">
    <source>
        <dbReference type="ARBA" id="ARBA00006678"/>
    </source>
</evidence>
<dbReference type="Gene3D" id="3.30.230.70">
    <property type="entry name" value="GHMP Kinase, N-terminal domain"/>
    <property type="match status" value="1"/>
</dbReference>
<dbReference type="InterPro" id="IPR001247">
    <property type="entry name" value="ExoRNase_PH_dom1"/>
</dbReference>
<dbReference type="GO" id="GO:0003723">
    <property type="term" value="F:RNA binding"/>
    <property type="evidence" value="ECO:0007669"/>
    <property type="project" value="TreeGrafter"/>
</dbReference>
<dbReference type="OrthoDB" id="27298at2759"/>
<evidence type="ECO:0000313" key="7">
    <source>
        <dbReference type="EMBL" id="RPA82818.1"/>
    </source>
</evidence>
<proteinExistence type="inferred from homology"/>
<dbReference type="STRING" id="1160509.A0A3N4IDP0"/>
<evidence type="ECO:0000313" key="8">
    <source>
        <dbReference type="Proteomes" id="UP000275078"/>
    </source>
</evidence>
<dbReference type="InterPro" id="IPR036345">
    <property type="entry name" value="ExoRNase_PH_dom2_sf"/>
</dbReference>
<dbReference type="InterPro" id="IPR020568">
    <property type="entry name" value="Ribosomal_Su5_D2-typ_SF"/>
</dbReference>
<dbReference type="SUPFAM" id="SSF55666">
    <property type="entry name" value="Ribonuclease PH domain 2-like"/>
    <property type="match status" value="1"/>
</dbReference>
<dbReference type="Proteomes" id="UP000275078">
    <property type="component" value="Unassembled WGS sequence"/>
</dbReference>
<dbReference type="PANTHER" id="PTHR11953">
    <property type="entry name" value="EXOSOME COMPLEX COMPONENT"/>
    <property type="match status" value="1"/>
</dbReference>
<dbReference type="GO" id="GO:0071028">
    <property type="term" value="P:nuclear mRNA surveillance"/>
    <property type="evidence" value="ECO:0007669"/>
    <property type="project" value="TreeGrafter"/>
</dbReference>
<dbReference type="InterPro" id="IPR050080">
    <property type="entry name" value="RNase_PH"/>
</dbReference>
<evidence type="ECO:0000256" key="1">
    <source>
        <dbReference type="ARBA" id="ARBA00004123"/>
    </source>
</evidence>
<name>A0A3N4IDP0_ASCIM</name>
<keyword evidence="3" id="KW-0698">rRNA processing</keyword>
<dbReference type="Pfam" id="PF01138">
    <property type="entry name" value="RNase_PH"/>
    <property type="match status" value="1"/>
</dbReference>